<name>A0A5J4KXY6_9CHLR</name>
<gene>
    <name evidence="1" type="ORF">KDW_55620</name>
</gene>
<proteinExistence type="predicted"/>
<accession>A0A5J4KXY6</accession>
<dbReference type="EMBL" id="BKZW01000003">
    <property type="protein sequence ID" value="GER91400.1"/>
    <property type="molecule type" value="Genomic_DNA"/>
</dbReference>
<dbReference type="AlphaFoldDB" id="A0A5J4KXY6"/>
<evidence type="ECO:0000313" key="1">
    <source>
        <dbReference type="EMBL" id="GER91400.1"/>
    </source>
</evidence>
<sequence length="91" mass="9961">MLVAIKVKPEMSMQTFQSWNLRGPGIIACIFGMPYKHSSNPPTAGKSPDIPPLLHAIIFSCITWSDVFTYLKSAGQKLATGRKGKEVPQSL</sequence>
<dbReference type="Proteomes" id="UP000326912">
    <property type="component" value="Unassembled WGS sequence"/>
</dbReference>
<evidence type="ECO:0000313" key="2">
    <source>
        <dbReference type="Proteomes" id="UP000326912"/>
    </source>
</evidence>
<protein>
    <submittedName>
        <fullName evidence="1">Uncharacterized protein</fullName>
    </submittedName>
</protein>
<organism evidence="1 2">
    <name type="scientific">Dictyobacter vulcani</name>
    <dbReference type="NCBI Taxonomy" id="2607529"/>
    <lineage>
        <taxon>Bacteria</taxon>
        <taxon>Bacillati</taxon>
        <taxon>Chloroflexota</taxon>
        <taxon>Ktedonobacteria</taxon>
        <taxon>Ktedonobacterales</taxon>
        <taxon>Dictyobacteraceae</taxon>
        <taxon>Dictyobacter</taxon>
    </lineage>
</organism>
<comment type="caution">
    <text evidence="1">The sequence shown here is derived from an EMBL/GenBank/DDBJ whole genome shotgun (WGS) entry which is preliminary data.</text>
</comment>
<reference evidence="1 2" key="1">
    <citation type="submission" date="2019-10" db="EMBL/GenBank/DDBJ databases">
        <title>Dictyobacter vulcani sp. nov., within the class Ktedonobacteria, isolated from soil of volcanic Mt. Zao.</title>
        <authorList>
            <person name="Zheng Y."/>
            <person name="Wang C.M."/>
            <person name="Sakai Y."/>
            <person name="Abe K."/>
            <person name="Yokota A."/>
            <person name="Yabe S."/>
        </authorList>
    </citation>
    <scope>NUCLEOTIDE SEQUENCE [LARGE SCALE GENOMIC DNA]</scope>
    <source>
        <strain evidence="1 2">W12</strain>
    </source>
</reference>
<keyword evidence="2" id="KW-1185">Reference proteome</keyword>